<evidence type="ECO:0000256" key="4">
    <source>
        <dbReference type="ARBA" id="ARBA00022989"/>
    </source>
</evidence>
<dbReference type="InterPro" id="IPR036259">
    <property type="entry name" value="MFS_trans_sf"/>
</dbReference>
<keyword evidence="5 7" id="KW-0472">Membrane</keyword>
<feature type="transmembrane region" description="Helical" evidence="7">
    <location>
        <begin position="438"/>
        <end position="462"/>
    </location>
</feature>
<dbReference type="GO" id="GO:0022857">
    <property type="term" value="F:transmembrane transporter activity"/>
    <property type="evidence" value="ECO:0007669"/>
    <property type="project" value="InterPro"/>
</dbReference>
<feature type="transmembrane region" description="Helical" evidence="7">
    <location>
        <begin position="210"/>
        <end position="232"/>
    </location>
</feature>
<reference evidence="9" key="1">
    <citation type="journal article" date="2020" name="Stud. Mycol.">
        <title>101 Dothideomycetes genomes: a test case for predicting lifestyles and emergence of pathogens.</title>
        <authorList>
            <person name="Haridas S."/>
            <person name="Albert R."/>
            <person name="Binder M."/>
            <person name="Bloem J."/>
            <person name="Labutti K."/>
            <person name="Salamov A."/>
            <person name="Andreopoulos B."/>
            <person name="Baker S."/>
            <person name="Barry K."/>
            <person name="Bills G."/>
            <person name="Bluhm B."/>
            <person name="Cannon C."/>
            <person name="Castanera R."/>
            <person name="Culley D."/>
            <person name="Daum C."/>
            <person name="Ezra D."/>
            <person name="Gonzalez J."/>
            <person name="Henrissat B."/>
            <person name="Kuo A."/>
            <person name="Liang C."/>
            <person name="Lipzen A."/>
            <person name="Lutzoni F."/>
            <person name="Magnuson J."/>
            <person name="Mondo S."/>
            <person name="Nolan M."/>
            <person name="Ohm R."/>
            <person name="Pangilinan J."/>
            <person name="Park H.-J."/>
            <person name="Ramirez L."/>
            <person name="Alfaro M."/>
            <person name="Sun H."/>
            <person name="Tritt A."/>
            <person name="Yoshinaga Y."/>
            <person name="Zwiers L.-H."/>
            <person name="Turgeon B."/>
            <person name="Goodwin S."/>
            <person name="Spatafora J."/>
            <person name="Crous P."/>
            <person name="Grigoriev I."/>
        </authorList>
    </citation>
    <scope>NUCLEOTIDE SEQUENCE</scope>
    <source>
        <strain evidence="9">CBS 175.79</strain>
    </source>
</reference>
<accession>A0A6A5Y4F6</accession>
<keyword evidence="3 7" id="KW-0812">Transmembrane</keyword>
<evidence type="ECO:0000313" key="9">
    <source>
        <dbReference type="EMBL" id="KAF2020465.1"/>
    </source>
</evidence>
<proteinExistence type="predicted"/>
<dbReference type="PANTHER" id="PTHR43791">
    <property type="entry name" value="PERMEASE-RELATED"/>
    <property type="match status" value="1"/>
</dbReference>
<gene>
    <name evidence="9" type="ORF">BU24DRAFT_438057</name>
</gene>
<dbReference type="FunFam" id="1.20.1250.20:FF:000013">
    <property type="entry name" value="MFS general substrate transporter"/>
    <property type="match status" value="1"/>
</dbReference>
<dbReference type="GeneID" id="54287632"/>
<feature type="transmembrane region" description="Helical" evidence="7">
    <location>
        <begin position="349"/>
        <end position="367"/>
    </location>
</feature>
<evidence type="ECO:0000256" key="2">
    <source>
        <dbReference type="ARBA" id="ARBA00022448"/>
    </source>
</evidence>
<feature type="transmembrane region" description="Helical" evidence="7">
    <location>
        <begin position="118"/>
        <end position="140"/>
    </location>
</feature>
<protein>
    <submittedName>
        <fullName evidence="9">Permease of the major facilitator superfamily</fullName>
    </submittedName>
</protein>
<feature type="transmembrane region" description="Helical" evidence="7">
    <location>
        <begin position="406"/>
        <end position="426"/>
    </location>
</feature>
<sequence length="479" mass="52599">MAAQYSEGKTPEAAFVEDSSDPRNSLEKEKSSANKTLLRKQDFRLIPICATMYLLAYLDRSNIGNAKVMNSEEGHDLMTETNISGTQYAIALMVFLIAYTLFEVPANTFLKRLGPSKWFALLLCCWGTISMCLGAVHNYAGLTAARFMLGIFEAGLAPGLAYYISFWYRANERSLRLAFIYSTATLAGAFGGLIAYGISHMNQVAGISGWRWLFILEGAPSVLFGIFIFFYLPDYPETAKFLTTEEKELAVLRMEHNGSKGNAAHMTWADAKEVLTDWRLYIHYIVYFSKSCPFSSLSLFTPSITKGLGYSSLQAQLMTVPPYAAAFVVTILLSFYCDRYEARAMTTIGLMLVGAAGFIGSACLPPTSYTSRYACLVIAACGTFATIPILLGWLSANLRSTSAQGLALALNISFGAPGQILGVWIYKGSEQKKGYPTGHWINGALLLVGSVLTGALVALYTYRNRRIDKGLVVDKKWAL</sequence>
<feature type="transmembrane region" description="Helical" evidence="7">
    <location>
        <begin position="281"/>
        <end position="300"/>
    </location>
</feature>
<dbReference type="RefSeq" id="XP_033388804.1">
    <property type="nucleotide sequence ID" value="XM_033530235.1"/>
</dbReference>
<dbReference type="EMBL" id="ML978066">
    <property type="protein sequence ID" value="KAF2020465.1"/>
    <property type="molecule type" value="Genomic_DNA"/>
</dbReference>
<dbReference type="Pfam" id="PF07690">
    <property type="entry name" value="MFS_1"/>
    <property type="match status" value="1"/>
</dbReference>
<dbReference type="PROSITE" id="PS50850">
    <property type="entry name" value="MFS"/>
    <property type="match status" value="1"/>
</dbReference>
<evidence type="ECO:0000259" key="8">
    <source>
        <dbReference type="PROSITE" id="PS50850"/>
    </source>
</evidence>
<comment type="subcellular location">
    <subcellularLocation>
        <location evidence="1">Membrane</location>
        <topology evidence="1">Multi-pass membrane protein</topology>
    </subcellularLocation>
</comment>
<feature type="transmembrane region" description="Helical" evidence="7">
    <location>
        <begin position="146"/>
        <end position="166"/>
    </location>
</feature>
<feature type="region of interest" description="Disordered" evidence="6">
    <location>
        <begin position="1"/>
        <end position="32"/>
    </location>
</feature>
<dbReference type="Proteomes" id="UP000799778">
    <property type="component" value="Unassembled WGS sequence"/>
</dbReference>
<evidence type="ECO:0000256" key="3">
    <source>
        <dbReference type="ARBA" id="ARBA00022692"/>
    </source>
</evidence>
<evidence type="ECO:0000256" key="7">
    <source>
        <dbReference type="SAM" id="Phobius"/>
    </source>
</evidence>
<feature type="transmembrane region" description="Helical" evidence="7">
    <location>
        <begin position="88"/>
        <end position="106"/>
    </location>
</feature>
<dbReference type="Gene3D" id="1.20.1250.20">
    <property type="entry name" value="MFS general substrate transporter like domains"/>
    <property type="match status" value="2"/>
</dbReference>
<dbReference type="OrthoDB" id="3639251at2759"/>
<keyword evidence="2" id="KW-0813">Transport</keyword>
<evidence type="ECO:0000313" key="10">
    <source>
        <dbReference type="Proteomes" id="UP000799778"/>
    </source>
</evidence>
<dbReference type="GO" id="GO:0016020">
    <property type="term" value="C:membrane"/>
    <property type="evidence" value="ECO:0007669"/>
    <property type="project" value="UniProtKB-SubCell"/>
</dbReference>
<dbReference type="SUPFAM" id="SSF103473">
    <property type="entry name" value="MFS general substrate transporter"/>
    <property type="match status" value="1"/>
</dbReference>
<dbReference type="AlphaFoldDB" id="A0A6A5Y4F6"/>
<dbReference type="InterPro" id="IPR011701">
    <property type="entry name" value="MFS"/>
</dbReference>
<feature type="domain" description="Major facilitator superfamily (MFS) profile" evidence="8">
    <location>
        <begin position="45"/>
        <end position="466"/>
    </location>
</feature>
<dbReference type="InterPro" id="IPR020846">
    <property type="entry name" value="MFS_dom"/>
</dbReference>
<feature type="transmembrane region" description="Helical" evidence="7">
    <location>
        <begin position="320"/>
        <end position="337"/>
    </location>
</feature>
<evidence type="ECO:0000256" key="1">
    <source>
        <dbReference type="ARBA" id="ARBA00004141"/>
    </source>
</evidence>
<dbReference type="FunFam" id="1.20.1250.20:FF:000057">
    <property type="entry name" value="MFS general substrate transporter"/>
    <property type="match status" value="1"/>
</dbReference>
<keyword evidence="10" id="KW-1185">Reference proteome</keyword>
<feature type="transmembrane region" description="Helical" evidence="7">
    <location>
        <begin position="178"/>
        <end position="198"/>
    </location>
</feature>
<evidence type="ECO:0000256" key="5">
    <source>
        <dbReference type="ARBA" id="ARBA00023136"/>
    </source>
</evidence>
<keyword evidence="4 7" id="KW-1133">Transmembrane helix</keyword>
<name>A0A6A5Y4F6_9PLEO</name>
<feature type="compositionally biased region" description="Basic and acidic residues" evidence="6">
    <location>
        <begin position="20"/>
        <end position="32"/>
    </location>
</feature>
<feature type="transmembrane region" description="Helical" evidence="7">
    <location>
        <begin position="373"/>
        <end position="394"/>
    </location>
</feature>
<evidence type="ECO:0000256" key="6">
    <source>
        <dbReference type="SAM" id="MobiDB-lite"/>
    </source>
</evidence>
<dbReference type="PANTHER" id="PTHR43791:SF49">
    <property type="entry name" value="TRANSPORTER, PUTATIVE (AFU_ORTHOLOGUE AFUA_4G04250)-RELATED"/>
    <property type="match status" value="1"/>
</dbReference>
<organism evidence="9 10">
    <name type="scientific">Aaosphaeria arxii CBS 175.79</name>
    <dbReference type="NCBI Taxonomy" id="1450172"/>
    <lineage>
        <taxon>Eukaryota</taxon>
        <taxon>Fungi</taxon>
        <taxon>Dikarya</taxon>
        <taxon>Ascomycota</taxon>
        <taxon>Pezizomycotina</taxon>
        <taxon>Dothideomycetes</taxon>
        <taxon>Pleosporomycetidae</taxon>
        <taxon>Pleosporales</taxon>
        <taxon>Pleosporales incertae sedis</taxon>
        <taxon>Aaosphaeria</taxon>
    </lineage>
</organism>